<organism evidence="7 8">
    <name type="scientific">Scophthalmus maximus</name>
    <name type="common">Turbot</name>
    <name type="synonym">Psetta maxima</name>
    <dbReference type="NCBI Taxonomy" id="52904"/>
    <lineage>
        <taxon>Eukaryota</taxon>
        <taxon>Metazoa</taxon>
        <taxon>Chordata</taxon>
        <taxon>Craniata</taxon>
        <taxon>Vertebrata</taxon>
        <taxon>Euteleostomi</taxon>
        <taxon>Actinopterygii</taxon>
        <taxon>Neopterygii</taxon>
        <taxon>Teleostei</taxon>
        <taxon>Neoteleostei</taxon>
        <taxon>Acanthomorphata</taxon>
        <taxon>Carangaria</taxon>
        <taxon>Pleuronectiformes</taxon>
        <taxon>Pleuronectoidei</taxon>
        <taxon>Scophthalmidae</taxon>
        <taxon>Scophthalmus</taxon>
    </lineage>
</organism>
<dbReference type="GO" id="GO:0007166">
    <property type="term" value="P:cell surface receptor signaling pathway"/>
    <property type="evidence" value="ECO:0007669"/>
    <property type="project" value="InterPro"/>
</dbReference>
<evidence type="ECO:0000313" key="8">
    <source>
        <dbReference type="Proteomes" id="UP000438429"/>
    </source>
</evidence>
<proteinExistence type="predicted"/>
<feature type="transmembrane region" description="Helical" evidence="5">
    <location>
        <begin position="166"/>
        <end position="187"/>
    </location>
</feature>
<protein>
    <recommendedName>
        <fullName evidence="6">G-protein coupled receptors family 2 profile 2 domain-containing protein</fullName>
    </recommendedName>
</protein>
<evidence type="ECO:0000256" key="2">
    <source>
        <dbReference type="ARBA" id="ARBA00022692"/>
    </source>
</evidence>
<reference evidence="7 8" key="1">
    <citation type="submission" date="2019-06" db="EMBL/GenBank/DDBJ databases">
        <title>Draft genomes of female and male turbot (Scophthalmus maximus).</title>
        <authorList>
            <person name="Xu H."/>
            <person name="Xu X.-W."/>
            <person name="Shao C."/>
            <person name="Chen S."/>
        </authorList>
    </citation>
    <scope>NUCLEOTIDE SEQUENCE [LARGE SCALE GENOMIC DNA]</scope>
    <source>
        <strain evidence="7">Ysfricsl-2016a</strain>
        <tissue evidence="7">Blood</tissue>
    </source>
</reference>
<evidence type="ECO:0000256" key="3">
    <source>
        <dbReference type="ARBA" id="ARBA00022989"/>
    </source>
</evidence>
<dbReference type="PROSITE" id="PS50261">
    <property type="entry name" value="G_PROTEIN_RECEP_F2_4"/>
    <property type="match status" value="1"/>
</dbReference>
<gene>
    <name evidence="7" type="ORF">F2P81_004940</name>
</gene>
<keyword evidence="4 5" id="KW-0472">Membrane</keyword>
<dbReference type="GO" id="GO:0004930">
    <property type="term" value="F:G protein-coupled receptor activity"/>
    <property type="evidence" value="ECO:0007669"/>
    <property type="project" value="InterPro"/>
</dbReference>
<evidence type="ECO:0000256" key="5">
    <source>
        <dbReference type="SAM" id="Phobius"/>
    </source>
</evidence>
<dbReference type="GO" id="GO:0007189">
    <property type="term" value="P:adenylate cyclase-activating G protein-coupled receptor signaling pathway"/>
    <property type="evidence" value="ECO:0007669"/>
    <property type="project" value="TreeGrafter"/>
</dbReference>
<dbReference type="AlphaFoldDB" id="A0A6A4TC71"/>
<feature type="transmembrane region" description="Helical" evidence="5">
    <location>
        <begin position="221"/>
        <end position="242"/>
    </location>
</feature>
<evidence type="ECO:0000256" key="1">
    <source>
        <dbReference type="ARBA" id="ARBA00004141"/>
    </source>
</evidence>
<feature type="transmembrane region" description="Helical" evidence="5">
    <location>
        <begin position="132"/>
        <end position="154"/>
    </location>
</feature>
<sequence>MLLCSFLTRTVKSLEELLDQVEVNETMIISLSHLVALLQKPKGPFKGLEFYGSQSEANDKNTVPNSTVSVRLPRELDVGSDNTIATVRADVSMKIHISLAVALILLNLHFLPSQTVAAQASTGLCIYMALSLHYSLLATFAWMALEGFHVYILLVRVFNIYVKRYLLKLSVVGWGIPAVIVSLVAVIDRGAYGRVALDSSNPNSTLICYITNDTVKVVTTVGAFGLVFIFNMIMFGVTVIRVMSLRPIKEHGQSDRDRAKRDICTLLGVSTLLGITWGLVFFSFGYLTVAGLYTFCILNSLQGVFILLWFVMSLKKRLHLAVVCDVSEKVQKLSYSDEQRNTQHQ</sequence>
<dbReference type="PRINTS" id="PR00249">
    <property type="entry name" value="GPCRSECRETIN"/>
</dbReference>
<dbReference type="Proteomes" id="UP000438429">
    <property type="component" value="Unassembled WGS sequence"/>
</dbReference>
<dbReference type="PANTHER" id="PTHR12011">
    <property type="entry name" value="ADHESION G-PROTEIN COUPLED RECEPTOR"/>
    <property type="match status" value="1"/>
</dbReference>
<keyword evidence="3 5" id="KW-1133">Transmembrane helix</keyword>
<feature type="transmembrane region" description="Helical" evidence="5">
    <location>
        <begin position="263"/>
        <end position="284"/>
    </location>
</feature>
<dbReference type="EMBL" id="VEVO01000004">
    <property type="protein sequence ID" value="KAF0043603.1"/>
    <property type="molecule type" value="Genomic_DNA"/>
</dbReference>
<feature type="transmembrane region" description="Helical" evidence="5">
    <location>
        <begin position="290"/>
        <end position="311"/>
    </location>
</feature>
<name>A0A6A4TC71_SCOMX</name>
<dbReference type="Pfam" id="PF00002">
    <property type="entry name" value="7tm_2"/>
    <property type="match status" value="1"/>
</dbReference>
<comment type="caution">
    <text evidence="7">The sequence shown here is derived from an EMBL/GenBank/DDBJ whole genome shotgun (WGS) entry which is preliminary data.</text>
</comment>
<dbReference type="InterPro" id="IPR017981">
    <property type="entry name" value="GPCR_2-like_7TM"/>
</dbReference>
<evidence type="ECO:0000313" key="7">
    <source>
        <dbReference type="EMBL" id="KAF0043603.1"/>
    </source>
</evidence>
<feature type="transmembrane region" description="Helical" evidence="5">
    <location>
        <begin position="95"/>
        <end position="112"/>
    </location>
</feature>
<dbReference type="InterPro" id="IPR000832">
    <property type="entry name" value="GPCR_2_secretin-like"/>
</dbReference>
<dbReference type="GO" id="GO:0005886">
    <property type="term" value="C:plasma membrane"/>
    <property type="evidence" value="ECO:0007669"/>
    <property type="project" value="TreeGrafter"/>
</dbReference>
<accession>A0A6A4TC71</accession>
<dbReference type="Gene3D" id="1.20.1070.10">
    <property type="entry name" value="Rhodopsin 7-helix transmembrane proteins"/>
    <property type="match status" value="1"/>
</dbReference>
<feature type="domain" description="G-protein coupled receptors family 2 profile 2" evidence="6">
    <location>
        <begin position="95"/>
        <end position="314"/>
    </location>
</feature>
<dbReference type="PANTHER" id="PTHR12011:SF326">
    <property type="entry name" value="ADHESION G-PROTEIN COUPLED RECEPTOR G5"/>
    <property type="match status" value="1"/>
</dbReference>
<keyword evidence="2 5" id="KW-0812">Transmembrane</keyword>
<evidence type="ECO:0000256" key="4">
    <source>
        <dbReference type="ARBA" id="ARBA00023136"/>
    </source>
</evidence>
<evidence type="ECO:0000259" key="6">
    <source>
        <dbReference type="PROSITE" id="PS50261"/>
    </source>
</evidence>
<comment type="subcellular location">
    <subcellularLocation>
        <location evidence="1">Membrane</location>
        <topology evidence="1">Multi-pass membrane protein</topology>
    </subcellularLocation>
</comment>